<proteinExistence type="predicted"/>
<name>A0A431TWR1_9BACT</name>
<organism evidence="1 2">
    <name type="scientific">Hymenobacter gummosus</name>
    <dbReference type="NCBI Taxonomy" id="1776032"/>
    <lineage>
        <taxon>Bacteria</taxon>
        <taxon>Pseudomonadati</taxon>
        <taxon>Bacteroidota</taxon>
        <taxon>Cytophagia</taxon>
        <taxon>Cytophagales</taxon>
        <taxon>Hymenobacteraceae</taxon>
        <taxon>Hymenobacter</taxon>
    </lineage>
</organism>
<dbReference type="RefSeq" id="WP_126695592.1">
    <property type="nucleotide sequence ID" value="NZ_RXOF01000017.1"/>
</dbReference>
<dbReference type="OrthoDB" id="333971at2"/>
<reference evidence="1 2" key="1">
    <citation type="submission" date="2018-12" db="EMBL/GenBank/DDBJ databases">
        <title>Hymenobacter gummosus sp. nov., isolated from a spring.</title>
        <authorList>
            <person name="Nie L."/>
        </authorList>
    </citation>
    <scope>NUCLEOTIDE SEQUENCE [LARGE SCALE GENOMIC DNA]</scope>
    <source>
        <strain evidence="1 2">KCTC 52166</strain>
    </source>
</reference>
<keyword evidence="2" id="KW-1185">Reference proteome</keyword>
<gene>
    <name evidence="1" type="ORF">EJV47_23165</name>
</gene>
<accession>A0A431TWR1</accession>
<comment type="caution">
    <text evidence="1">The sequence shown here is derived from an EMBL/GenBank/DDBJ whole genome shotgun (WGS) entry which is preliminary data.</text>
</comment>
<protein>
    <submittedName>
        <fullName evidence="1">Uncharacterized protein</fullName>
    </submittedName>
</protein>
<evidence type="ECO:0000313" key="1">
    <source>
        <dbReference type="EMBL" id="RTQ46056.1"/>
    </source>
</evidence>
<dbReference type="AlphaFoldDB" id="A0A431TWR1"/>
<dbReference type="Proteomes" id="UP000282184">
    <property type="component" value="Unassembled WGS sequence"/>
</dbReference>
<evidence type="ECO:0000313" key="2">
    <source>
        <dbReference type="Proteomes" id="UP000282184"/>
    </source>
</evidence>
<dbReference type="EMBL" id="RXOF01000017">
    <property type="protein sequence ID" value="RTQ46056.1"/>
    <property type="molecule type" value="Genomic_DNA"/>
</dbReference>
<sequence>MPDFCSSPAPLPRRILGSALLLGLFTTGCARQHFFQPDARVPDSAAQAAVGPDSARVTAGRHYRRGAPGRLFFGRHYREVWAQPVTLPVLNLQTAAPGGLQPGKVGGGFQTTSMTLNGPGGRTYALRSLDKDPYKTLSKFLRHTFALNVVRDATSAGTPYGAFVVPPLAEAAGVLHTTPRPFYIRSDENGLGKASERFRGKVVLLEEKYESKENLGPAFGPGAVDLMESDDALAEIYQNPQHRFDQPAFLRARLLDLWLGDWDRHEGQWDWVAVQQPEGPTIYRPIPIDRDQVFFRFDDGLISWLVSKAVRKFRTFGPEYQSIGGYTRNARFIDSRALNEQTRRQYLSTAAALQQRLTDEVIERAARRLPPEVYRLEGPHLVAALKARRDALPRAAAEFYRRHAEEVVVPGTDAAERFVVERRNDTLTVVSVYGGEKARTLLYQRGFRPAETKLVLLHGLGGKDVFELAGNVRRSPRIDIYGGPGEDTVVDSSRVAGLRRMTRFYDTKRNSVADPAPELKIKTESGVTTHAFDRDGSGR</sequence>